<dbReference type="Proteomes" id="UP000197065">
    <property type="component" value="Unassembled WGS sequence"/>
</dbReference>
<dbReference type="InterPro" id="IPR028082">
    <property type="entry name" value="Peripla_BP_I"/>
</dbReference>
<reference evidence="4 5" key="1">
    <citation type="submission" date="2017-06" db="EMBL/GenBank/DDBJ databases">
        <authorList>
            <person name="Kim H.J."/>
            <person name="Triplett B.A."/>
        </authorList>
    </citation>
    <scope>NUCLEOTIDE SEQUENCE [LARGE SCALE GENOMIC DNA]</scope>
    <source>
        <strain evidence="4 5">B29T1</strain>
    </source>
</reference>
<name>A0A212RDB4_9PROT</name>
<protein>
    <submittedName>
        <fullName evidence="4">Uncharacterized protein</fullName>
    </submittedName>
</protein>
<evidence type="ECO:0000313" key="5">
    <source>
        <dbReference type="Proteomes" id="UP000197065"/>
    </source>
</evidence>
<comment type="subcellular location">
    <subcellularLocation>
        <location evidence="1">Cell envelope</location>
    </subcellularLocation>
</comment>
<gene>
    <name evidence="4" type="ORF">SAMN07250955_107116</name>
</gene>
<accession>A0A212RDB4</accession>
<keyword evidence="5" id="KW-1185">Reference proteome</keyword>
<dbReference type="Gene3D" id="3.40.50.2300">
    <property type="match status" value="2"/>
</dbReference>
<comment type="similarity">
    <text evidence="2">Belongs to the bacterial solute-binding protein 2 family.</text>
</comment>
<dbReference type="EMBL" id="FYEH01000007">
    <property type="protein sequence ID" value="SNB70114.1"/>
    <property type="molecule type" value="Genomic_DNA"/>
</dbReference>
<dbReference type="PANTHER" id="PTHR46847">
    <property type="entry name" value="D-ALLOSE-BINDING PERIPLASMIC PROTEIN-RELATED"/>
    <property type="match status" value="1"/>
</dbReference>
<proteinExistence type="inferred from homology"/>
<evidence type="ECO:0000313" key="4">
    <source>
        <dbReference type="EMBL" id="SNB70114.1"/>
    </source>
</evidence>
<dbReference type="SUPFAM" id="SSF53822">
    <property type="entry name" value="Periplasmic binding protein-like I"/>
    <property type="match status" value="1"/>
</dbReference>
<dbReference type="AlphaFoldDB" id="A0A212RDB4"/>
<dbReference type="PANTHER" id="PTHR46847:SF1">
    <property type="entry name" value="D-ALLOSE-BINDING PERIPLASMIC PROTEIN-RELATED"/>
    <property type="match status" value="1"/>
</dbReference>
<evidence type="ECO:0000256" key="3">
    <source>
        <dbReference type="ARBA" id="ARBA00022729"/>
    </source>
</evidence>
<evidence type="ECO:0000256" key="2">
    <source>
        <dbReference type="ARBA" id="ARBA00007639"/>
    </source>
</evidence>
<organism evidence="4 5">
    <name type="scientific">Arboricoccus pini</name>
    <dbReference type="NCBI Taxonomy" id="1963835"/>
    <lineage>
        <taxon>Bacteria</taxon>
        <taxon>Pseudomonadati</taxon>
        <taxon>Pseudomonadota</taxon>
        <taxon>Alphaproteobacteria</taxon>
        <taxon>Geminicoccales</taxon>
        <taxon>Geminicoccaceae</taxon>
        <taxon>Arboricoccus</taxon>
    </lineage>
</organism>
<evidence type="ECO:0000256" key="1">
    <source>
        <dbReference type="ARBA" id="ARBA00004196"/>
    </source>
</evidence>
<sequence>MQAFGIGTLTDPVKLMIDAGIPVIDMDTHIAPWQLVDIRGSVTQTLCDAIGGKRTMIMIQGALGHTGAQGRARGFEAALAKYPDIKVLDDQPADWDVTFGGLGVRGALNDGLDHVDIDTFLQVLIRRLILFLALIINVYGERLRFRWADMAVG</sequence>
<keyword evidence="3" id="KW-0732">Signal</keyword>
<dbReference type="OrthoDB" id="3837830at2"/>
<dbReference type="GO" id="GO:0030313">
    <property type="term" value="C:cell envelope"/>
    <property type="evidence" value="ECO:0007669"/>
    <property type="project" value="UniProtKB-SubCell"/>
</dbReference>